<evidence type="ECO:0000313" key="6">
    <source>
        <dbReference type="Proteomes" id="UP000076447"/>
    </source>
</evidence>
<dbReference type="Pfam" id="PF01648">
    <property type="entry name" value="ACPS"/>
    <property type="match status" value="1"/>
</dbReference>
<evidence type="ECO:0000256" key="1">
    <source>
        <dbReference type="ARBA" id="ARBA00010990"/>
    </source>
</evidence>
<feature type="region of interest" description="Disordered" evidence="3">
    <location>
        <begin position="233"/>
        <end position="270"/>
    </location>
</feature>
<dbReference type="GO" id="GO:0008897">
    <property type="term" value="F:holo-[acyl-carrier-protein] synthase activity"/>
    <property type="evidence" value="ECO:0007669"/>
    <property type="project" value="InterPro"/>
</dbReference>
<comment type="caution">
    <text evidence="5">The sequence shown here is derived from an EMBL/GenBank/DDBJ whole genome shotgun (WGS) entry which is preliminary data.</text>
</comment>
<dbReference type="InterPro" id="IPR037143">
    <property type="entry name" value="4-PPantetheinyl_Trfase_dom_sf"/>
</dbReference>
<reference evidence="5 6" key="1">
    <citation type="submission" date="2016-01" db="EMBL/GenBank/DDBJ databases">
        <title>Genome sequence of Oerskovia enterophila VJag, an agar and cellulose degrading bacterium.</title>
        <authorList>
            <person name="Poehlein A."/>
            <person name="Jag V."/>
            <person name="Bengelsdorf F."/>
            <person name="Duerre P."/>
            <person name="Daniel R."/>
        </authorList>
    </citation>
    <scope>NUCLEOTIDE SEQUENCE [LARGE SCALE GENOMIC DNA]</scope>
    <source>
        <strain evidence="5 6">VJag</strain>
    </source>
</reference>
<comment type="similarity">
    <text evidence="1">Belongs to the P-Pant transferase superfamily. Gsp/Sfp/HetI/AcpT family.</text>
</comment>
<dbReference type="STRING" id="43678.OJAG_02280"/>
<dbReference type="InterPro" id="IPR008278">
    <property type="entry name" value="4-PPantetheinyl_Trfase_dom"/>
</dbReference>
<proteinExistence type="inferred from homology"/>
<dbReference type="OrthoDB" id="190168at2"/>
<dbReference type="RefSeq" id="WP_068706750.1">
    <property type="nucleotide sequence ID" value="NZ_LRIE01000030.1"/>
</dbReference>
<dbReference type="PATRIC" id="fig|43678.3.peg.241"/>
<name>A0A161YKQ9_9CELL</name>
<evidence type="ECO:0000259" key="4">
    <source>
        <dbReference type="Pfam" id="PF01648"/>
    </source>
</evidence>
<dbReference type="GO" id="GO:0019878">
    <property type="term" value="P:lysine biosynthetic process via aminoadipic acid"/>
    <property type="evidence" value="ECO:0007669"/>
    <property type="project" value="TreeGrafter"/>
</dbReference>
<dbReference type="Proteomes" id="UP000076447">
    <property type="component" value="Unassembled WGS sequence"/>
</dbReference>
<dbReference type="EMBL" id="LRIE01000030">
    <property type="protein sequence ID" value="KZM37058.1"/>
    <property type="molecule type" value="Genomic_DNA"/>
</dbReference>
<dbReference type="PANTHER" id="PTHR12215:SF10">
    <property type="entry name" value="L-AMINOADIPATE-SEMIALDEHYDE DEHYDROGENASE-PHOSPHOPANTETHEINYL TRANSFERASE"/>
    <property type="match status" value="1"/>
</dbReference>
<accession>A0A161YKQ9</accession>
<dbReference type="GO" id="GO:0005829">
    <property type="term" value="C:cytosol"/>
    <property type="evidence" value="ECO:0007669"/>
    <property type="project" value="TreeGrafter"/>
</dbReference>
<evidence type="ECO:0000256" key="2">
    <source>
        <dbReference type="ARBA" id="ARBA00022679"/>
    </source>
</evidence>
<feature type="domain" description="4'-phosphopantetheinyl transferase" evidence="4">
    <location>
        <begin position="140"/>
        <end position="201"/>
    </location>
</feature>
<evidence type="ECO:0000313" key="5">
    <source>
        <dbReference type="EMBL" id="KZM37058.1"/>
    </source>
</evidence>
<dbReference type="InterPro" id="IPR050559">
    <property type="entry name" value="P-Pant_transferase_sf"/>
</dbReference>
<evidence type="ECO:0000256" key="3">
    <source>
        <dbReference type="SAM" id="MobiDB-lite"/>
    </source>
</evidence>
<keyword evidence="2" id="KW-0808">Transferase</keyword>
<dbReference type="SUPFAM" id="SSF56214">
    <property type="entry name" value="4'-phosphopantetheinyl transferase"/>
    <property type="match status" value="2"/>
</dbReference>
<dbReference type="PANTHER" id="PTHR12215">
    <property type="entry name" value="PHOSPHOPANTETHEINE TRANSFERASE"/>
    <property type="match status" value="1"/>
</dbReference>
<sequence length="306" mass="30952">MPTPLLTASVTVWCAAPGAAGVRASAWLSPDEARRAAAFRRADDRERFVTGRALVRAALGERLDVAPTDVAVLLGPPHGAAPGRPFVEGAPSFSIAHAGGWVLVAVVGAVTCSPGLEADATDDRSLVLAAGNGTGAGVDVGVDVESTAQARDHLTDLLDAVPPGERPADGWDAESFTRSWARREAVLKAVGTGLLAPRDDLLLSPADRAAAVVHSRGAVPAPDRLALRDLELPSVPSGARPSPSASESVTLGGQVGHPRRASPSPSAGGNHLAAVALCSPGAPVAFSTVDLADGPTLLSRHGLGKP</sequence>
<dbReference type="AlphaFoldDB" id="A0A161YKQ9"/>
<dbReference type="GO" id="GO:0000287">
    <property type="term" value="F:magnesium ion binding"/>
    <property type="evidence" value="ECO:0007669"/>
    <property type="project" value="InterPro"/>
</dbReference>
<organism evidence="5 6">
    <name type="scientific">Oerskovia enterophila</name>
    <dbReference type="NCBI Taxonomy" id="43678"/>
    <lineage>
        <taxon>Bacteria</taxon>
        <taxon>Bacillati</taxon>
        <taxon>Actinomycetota</taxon>
        <taxon>Actinomycetes</taxon>
        <taxon>Micrococcales</taxon>
        <taxon>Cellulomonadaceae</taxon>
        <taxon>Oerskovia</taxon>
    </lineage>
</organism>
<gene>
    <name evidence="5" type="ORF">OJAG_02280</name>
</gene>
<dbReference type="Gene3D" id="3.90.470.20">
    <property type="entry name" value="4'-phosphopantetheinyl transferase domain"/>
    <property type="match status" value="2"/>
</dbReference>
<protein>
    <recommendedName>
        <fullName evidence="4">4'-phosphopantetheinyl transferase domain-containing protein</fullName>
    </recommendedName>
</protein>